<evidence type="ECO:0000256" key="3">
    <source>
        <dbReference type="ARBA" id="ARBA00022475"/>
    </source>
</evidence>
<dbReference type="PIRSF" id="PIRSF002746">
    <property type="entry name" value="Gluconate_transporter"/>
    <property type="match status" value="1"/>
</dbReference>
<evidence type="ECO:0000256" key="1">
    <source>
        <dbReference type="ARBA" id="ARBA00004651"/>
    </source>
</evidence>
<evidence type="ECO:0000256" key="4">
    <source>
        <dbReference type="ARBA" id="ARBA00022692"/>
    </source>
</evidence>
<keyword evidence="10" id="KW-1185">Reference proteome</keyword>
<dbReference type="NCBIfam" id="TIGR00791">
    <property type="entry name" value="gntP"/>
    <property type="match status" value="1"/>
</dbReference>
<feature type="transmembrane region" description="Helical" evidence="8">
    <location>
        <begin position="420"/>
        <end position="441"/>
    </location>
</feature>
<dbReference type="Proteomes" id="UP000317646">
    <property type="component" value="Unassembled WGS sequence"/>
</dbReference>
<evidence type="ECO:0000313" key="10">
    <source>
        <dbReference type="Proteomes" id="UP000317646"/>
    </source>
</evidence>
<feature type="transmembrane region" description="Helical" evidence="8">
    <location>
        <begin position="337"/>
        <end position="365"/>
    </location>
</feature>
<feature type="transmembrane region" description="Helical" evidence="8">
    <location>
        <begin position="48"/>
        <end position="67"/>
    </location>
</feature>
<evidence type="ECO:0000256" key="6">
    <source>
        <dbReference type="ARBA" id="ARBA00023136"/>
    </source>
</evidence>
<feature type="transmembrane region" description="Helical" evidence="8">
    <location>
        <begin position="99"/>
        <end position="129"/>
    </location>
</feature>
<feature type="transmembrane region" description="Helical" evidence="8">
    <location>
        <begin position="174"/>
        <end position="193"/>
    </location>
</feature>
<comment type="similarity">
    <text evidence="7">Belongs to the GntP permease family.</text>
</comment>
<comment type="subcellular location">
    <subcellularLocation>
        <location evidence="1">Cell membrane</location>
        <topology evidence="1">Multi-pass membrane protein</topology>
    </subcellularLocation>
</comment>
<keyword evidence="6 8" id="KW-0472">Membrane</keyword>
<sequence length="447" mass="46230">MTLLVILLAVLGLVVLINWGKVNAFLAFLLVTLPVGFALGLPADRLLAAVYQGLGDTLGSVVVIIVLGAMLGKLVADSGAAQQIAAVMIRAFGTNNIQWTLMAAGFIIGIPLFYNVGFLLMVPLIFSVVYKYKLPAVYVGLPMLASLSVMHGFLPPHPAPTVLVAQFHANMGLTFVYGLLVAVPAIILAGPLYSRTLKGIVSRPLAGFVADDLPESALPGRVNSFVSSLLPVLLLLGVAGLRLLLPAGSAWGPALAFLAEPTVILLVSVCVATCTLGLARGKTMPAIMEAYGSAVKDIAMILLIIGGAGALKQVLVASGASTEIAAGLQGTGLPPLLLGWLIAAVIRVSLGSATIAGLTAAGMMLPTMAQSHADPNLMVLAIGAGSLLLSHFNDGGFWLFKEYFNLSVKDTLRSWTAMESIVSVAGLAGVLLLNWALPLVAPGLAHH</sequence>
<keyword evidence="5 8" id="KW-1133">Transmembrane helix</keyword>
<name>A0A502H2A2_9BACT</name>
<dbReference type="InterPro" id="IPR003474">
    <property type="entry name" value="Glcn_transporter"/>
</dbReference>
<dbReference type="Pfam" id="PF02447">
    <property type="entry name" value="GntP_permease"/>
    <property type="match status" value="1"/>
</dbReference>
<reference evidence="9 10" key="1">
    <citation type="journal article" date="2019" name="Environ. Microbiol.">
        <title>Species interactions and distinct microbial communities in high Arctic permafrost affected cryosols are associated with the CH4 and CO2 gas fluxes.</title>
        <authorList>
            <person name="Altshuler I."/>
            <person name="Hamel J."/>
            <person name="Turney S."/>
            <person name="Magnuson E."/>
            <person name="Levesque R."/>
            <person name="Greer C."/>
            <person name="Whyte L.G."/>
        </authorList>
    </citation>
    <scope>NUCLEOTIDE SEQUENCE [LARGE SCALE GENOMIC DNA]</scope>
    <source>
        <strain evidence="9 10">S9.2P</strain>
    </source>
</reference>
<feature type="transmembrane region" description="Helical" evidence="8">
    <location>
        <begin position="298"/>
        <end position="317"/>
    </location>
</feature>
<keyword evidence="4 8" id="KW-0812">Transmembrane</keyword>
<dbReference type="AlphaFoldDB" id="A0A502H2A2"/>
<keyword evidence="3" id="KW-1003">Cell membrane</keyword>
<dbReference type="PANTHER" id="PTHR30354">
    <property type="entry name" value="GNT FAMILY GLUCONATE TRANSPORTER"/>
    <property type="match status" value="1"/>
</dbReference>
<feature type="transmembrane region" description="Helical" evidence="8">
    <location>
        <begin position="377"/>
        <end position="400"/>
    </location>
</feature>
<evidence type="ECO:0000256" key="5">
    <source>
        <dbReference type="ARBA" id="ARBA00022989"/>
    </source>
</evidence>
<proteinExistence type="inferred from homology"/>
<dbReference type="GO" id="GO:0015128">
    <property type="term" value="F:gluconate transmembrane transporter activity"/>
    <property type="evidence" value="ECO:0007669"/>
    <property type="project" value="InterPro"/>
</dbReference>
<dbReference type="GO" id="GO:0005886">
    <property type="term" value="C:plasma membrane"/>
    <property type="evidence" value="ECO:0007669"/>
    <property type="project" value="UniProtKB-SubCell"/>
</dbReference>
<feature type="transmembrane region" description="Helical" evidence="8">
    <location>
        <begin position="136"/>
        <end position="154"/>
    </location>
</feature>
<accession>A0A502H2A2</accession>
<gene>
    <name evidence="9" type="ORF">EAH73_07075</name>
</gene>
<dbReference type="OrthoDB" id="9787129at2"/>
<keyword evidence="2" id="KW-0813">Transport</keyword>
<protein>
    <submittedName>
        <fullName evidence="9">Gluconate transporter</fullName>
    </submittedName>
</protein>
<evidence type="ECO:0000256" key="7">
    <source>
        <dbReference type="ARBA" id="ARBA00049663"/>
    </source>
</evidence>
<dbReference type="EMBL" id="RCYZ01000002">
    <property type="protein sequence ID" value="TPG67470.1"/>
    <property type="molecule type" value="Genomic_DNA"/>
</dbReference>
<feature type="transmembrane region" description="Helical" evidence="8">
    <location>
        <begin position="225"/>
        <end position="245"/>
    </location>
</feature>
<evidence type="ECO:0000256" key="2">
    <source>
        <dbReference type="ARBA" id="ARBA00022448"/>
    </source>
</evidence>
<feature type="transmembrane region" description="Helical" evidence="8">
    <location>
        <begin position="251"/>
        <end position="278"/>
    </location>
</feature>
<evidence type="ECO:0000256" key="8">
    <source>
        <dbReference type="SAM" id="Phobius"/>
    </source>
</evidence>
<organism evidence="9 10">
    <name type="scientific">Hymenobacter nivis</name>
    <dbReference type="NCBI Taxonomy" id="1850093"/>
    <lineage>
        <taxon>Bacteria</taxon>
        <taxon>Pseudomonadati</taxon>
        <taxon>Bacteroidota</taxon>
        <taxon>Cytophagia</taxon>
        <taxon>Cytophagales</taxon>
        <taxon>Hymenobacteraceae</taxon>
        <taxon>Hymenobacter</taxon>
    </lineage>
</organism>
<evidence type="ECO:0000313" key="9">
    <source>
        <dbReference type="EMBL" id="TPG67470.1"/>
    </source>
</evidence>
<dbReference type="PANTHER" id="PTHR30354:SF22">
    <property type="entry name" value="HIGH-AFFINITY GLUCONATE TRANSPORTER"/>
    <property type="match status" value="1"/>
</dbReference>
<comment type="caution">
    <text evidence="9">The sequence shown here is derived from an EMBL/GenBank/DDBJ whole genome shotgun (WGS) entry which is preliminary data.</text>
</comment>
<dbReference type="RefSeq" id="WP_140465774.1">
    <property type="nucleotide sequence ID" value="NZ_RCYZ01000002.1"/>
</dbReference>